<evidence type="ECO:0000256" key="4">
    <source>
        <dbReference type="ARBA" id="ARBA00023136"/>
    </source>
</evidence>
<organism evidence="7 8">
    <name type="scientific">Desmophyllum pertusum</name>
    <dbReference type="NCBI Taxonomy" id="174260"/>
    <lineage>
        <taxon>Eukaryota</taxon>
        <taxon>Metazoa</taxon>
        <taxon>Cnidaria</taxon>
        <taxon>Anthozoa</taxon>
        <taxon>Hexacorallia</taxon>
        <taxon>Scleractinia</taxon>
        <taxon>Caryophylliina</taxon>
        <taxon>Caryophylliidae</taxon>
        <taxon>Desmophyllum</taxon>
    </lineage>
</organism>
<dbReference type="InterPro" id="IPR017452">
    <property type="entry name" value="GPCR_Rhodpsn_7TM"/>
</dbReference>
<protein>
    <recommendedName>
        <fullName evidence="6">G-protein coupled receptors family 1 profile domain-containing protein</fullName>
    </recommendedName>
</protein>
<accession>A0A9X0CG17</accession>
<evidence type="ECO:0000256" key="3">
    <source>
        <dbReference type="ARBA" id="ARBA00022989"/>
    </source>
</evidence>
<dbReference type="OrthoDB" id="10011262at2759"/>
<dbReference type="EMBL" id="MU827788">
    <property type="protein sequence ID" value="KAJ7331645.1"/>
    <property type="molecule type" value="Genomic_DNA"/>
</dbReference>
<dbReference type="CDD" id="cd00637">
    <property type="entry name" value="7tm_classA_rhodopsin-like"/>
    <property type="match status" value="1"/>
</dbReference>
<evidence type="ECO:0000256" key="2">
    <source>
        <dbReference type="ARBA" id="ARBA00022692"/>
    </source>
</evidence>
<dbReference type="GO" id="GO:0004930">
    <property type="term" value="F:G protein-coupled receptor activity"/>
    <property type="evidence" value="ECO:0007669"/>
    <property type="project" value="InterPro"/>
</dbReference>
<dbReference type="GO" id="GO:0016020">
    <property type="term" value="C:membrane"/>
    <property type="evidence" value="ECO:0007669"/>
    <property type="project" value="UniProtKB-SubCell"/>
</dbReference>
<evidence type="ECO:0000256" key="1">
    <source>
        <dbReference type="ARBA" id="ARBA00004370"/>
    </source>
</evidence>
<feature type="transmembrane region" description="Helical" evidence="5">
    <location>
        <begin position="28"/>
        <end position="52"/>
    </location>
</feature>
<dbReference type="SUPFAM" id="SSF81321">
    <property type="entry name" value="Family A G protein-coupled receptor-like"/>
    <property type="match status" value="1"/>
</dbReference>
<feature type="non-terminal residue" evidence="7">
    <location>
        <position position="1"/>
    </location>
</feature>
<comment type="caution">
    <text evidence="7">The sequence shown here is derived from an EMBL/GenBank/DDBJ whole genome shotgun (WGS) entry which is preliminary data.</text>
</comment>
<dbReference type="PRINTS" id="PR00237">
    <property type="entry name" value="GPCRRHODOPSN"/>
</dbReference>
<dbReference type="AlphaFoldDB" id="A0A9X0CG17"/>
<dbReference type="Proteomes" id="UP001163046">
    <property type="component" value="Unassembled WGS sequence"/>
</dbReference>
<dbReference type="PANTHER" id="PTHR45698">
    <property type="entry name" value="TRACE AMINE-ASSOCIATED RECEPTOR 19N-RELATED"/>
    <property type="match status" value="1"/>
</dbReference>
<keyword evidence="3 5" id="KW-1133">Transmembrane helix</keyword>
<evidence type="ECO:0000259" key="6">
    <source>
        <dbReference type="PROSITE" id="PS50262"/>
    </source>
</evidence>
<dbReference type="PANTHER" id="PTHR45698:SF1">
    <property type="entry name" value="TRACE AMINE-ASSOCIATED RECEPTOR 13C-LIKE"/>
    <property type="match status" value="1"/>
</dbReference>
<comment type="subcellular location">
    <subcellularLocation>
        <location evidence="1">Membrane</location>
    </subcellularLocation>
</comment>
<evidence type="ECO:0000313" key="8">
    <source>
        <dbReference type="Proteomes" id="UP001163046"/>
    </source>
</evidence>
<keyword evidence="4 5" id="KW-0472">Membrane</keyword>
<keyword evidence="8" id="KW-1185">Reference proteome</keyword>
<dbReference type="Gene3D" id="1.20.1070.10">
    <property type="entry name" value="Rhodopsin 7-helix transmembrane proteins"/>
    <property type="match status" value="1"/>
</dbReference>
<evidence type="ECO:0000256" key="5">
    <source>
        <dbReference type="SAM" id="Phobius"/>
    </source>
</evidence>
<feature type="transmembrane region" description="Helical" evidence="5">
    <location>
        <begin position="64"/>
        <end position="86"/>
    </location>
</feature>
<proteinExistence type="predicted"/>
<sequence length="146" mass="15892">PKQLLSGSDTKDLAFVSFEVNTMTAENVITTVIHSILIAGILVGNVLVYLVVLKNKILRTPVNYLLMNLAIADLMIAISFTPRHILEGLYNHPRGLQGEILCKTITSDTFTWVGAASSAMSLVVSTSGLQLLLPLWETDQLSPARN</sequence>
<dbReference type="Pfam" id="PF00001">
    <property type="entry name" value="7tm_1"/>
    <property type="match status" value="1"/>
</dbReference>
<feature type="domain" description="G-protein coupled receptors family 1 profile" evidence="6">
    <location>
        <begin position="44"/>
        <end position="146"/>
    </location>
</feature>
<dbReference type="PROSITE" id="PS50262">
    <property type="entry name" value="G_PROTEIN_RECEP_F1_2"/>
    <property type="match status" value="1"/>
</dbReference>
<reference evidence="7" key="1">
    <citation type="submission" date="2023-01" db="EMBL/GenBank/DDBJ databases">
        <title>Genome assembly of the deep-sea coral Lophelia pertusa.</title>
        <authorList>
            <person name="Herrera S."/>
            <person name="Cordes E."/>
        </authorList>
    </citation>
    <scope>NUCLEOTIDE SEQUENCE</scope>
    <source>
        <strain evidence="7">USNM1676648</strain>
        <tissue evidence="7">Polyp</tissue>
    </source>
</reference>
<name>A0A9X0CG17_9CNID</name>
<evidence type="ECO:0000313" key="7">
    <source>
        <dbReference type="EMBL" id="KAJ7331645.1"/>
    </source>
</evidence>
<keyword evidence="2 5" id="KW-0812">Transmembrane</keyword>
<gene>
    <name evidence="7" type="ORF">OS493_019237</name>
</gene>
<dbReference type="InterPro" id="IPR000276">
    <property type="entry name" value="GPCR_Rhodpsn"/>
</dbReference>